<evidence type="ECO:0000256" key="1">
    <source>
        <dbReference type="SAM" id="SignalP"/>
    </source>
</evidence>
<feature type="chain" id="PRO_5003861908" description="DUF930 domain-containing protein" evidence="1">
    <location>
        <begin position="22"/>
        <end position="130"/>
    </location>
</feature>
<dbReference type="Proteomes" id="UP000007374">
    <property type="component" value="Unassembled WGS sequence"/>
</dbReference>
<evidence type="ECO:0008006" key="4">
    <source>
        <dbReference type="Google" id="ProtNLM"/>
    </source>
</evidence>
<proteinExistence type="predicted"/>
<dbReference type="PATRIC" id="fig|1231190.3.peg.691"/>
<dbReference type="RefSeq" id="WP_009755938.1">
    <property type="nucleotide sequence ID" value="NZ_AMSI01000002.1"/>
</dbReference>
<evidence type="ECO:0000313" key="2">
    <source>
        <dbReference type="EMBL" id="EKF43803.1"/>
    </source>
</evidence>
<dbReference type="EMBL" id="AMSI01000002">
    <property type="protein sequence ID" value="EKF43803.1"/>
    <property type="molecule type" value="Genomic_DNA"/>
</dbReference>
<comment type="caution">
    <text evidence="2">The sequence shown here is derived from an EMBL/GenBank/DDBJ whole genome shotgun (WGS) entry which is preliminary data.</text>
</comment>
<evidence type="ECO:0000313" key="3">
    <source>
        <dbReference type="Proteomes" id="UP000007374"/>
    </source>
</evidence>
<dbReference type="Pfam" id="PF06059">
    <property type="entry name" value="DUF930"/>
    <property type="match status" value="1"/>
</dbReference>
<keyword evidence="3" id="KW-1185">Reference proteome</keyword>
<dbReference type="AlphaFoldDB" id="K2N8J1"/>
<keyword evidence="1" id="KW-0732">Signal</keyword>
<dbReference type="STRING" id="721133.SAMN05216176_101657"/>
<feature type="signal peptide" evidence="1">
    <location>
        <begin position="1"/>
        <end position="21"/>
    </location>
</feature>
<organism evidence="2 3">
    <name type="scientific">Nitratireductor indicus C115</name>
    <dbReference type="NCBI Taxonomy" id="1231190"/>
    <lineage>
        <taxon>Bacteria</taxon>
        <taxon>Pseudomonadati</taxon>
        <taxon>Pseudomonadota</taxon>
        <taxon>Alphaproteobacteria</taxon>
        <taxon>Hyphomicrobiales</taxon>
        <taxon>Phyllobacteriaceae</taxon>
        <taxon>Nitratireductor</taxon>
    </lineage>
</organism>
<accession>K2N8J1</accession>
<gene>
    <name evidence="2" type="ORF">NA8A_03285</name>
</gene>
<dbReference type="InterPro" id="IPR009273">
    <property type="entry name" value="DUF930"/>
</dbReference>
<sequence length="130" mass="14838">MLRNIAAAIFGAMLLSTPAQAFNTGMKASLMKLDPVTRLEQRCDVAVMETIRHDQNRFNPDRVVAYTFEEPNVDGDEISSHGAAFRSKGHWYRLAFSCKTAPDHIEVLALEYKVGDEIPRDDWKRLNLWK</sequence>
<dbReference type="OrthoDB" id="8444764at2"/>
<name>K2N8J1_9HYPH</name>
<reference evidence="2 3" key="1">
    <citation type="journal article" date="2012" name="J. Bacteriol.">
        <title>Genome Sequence of Nitratireductor indicus Type Strain C115.</title>
        <authorList>
            <person name="Lai Q."/>
            <person name="Li G."/>
            <person name="Yu Z."/>
            <person name="Shao Z."/>
        </authorList>
    </citation>
    <scope>NUCLEOTIDE SEQUENCE [LARGE SCALE GENOMIC DNA]</scope>
    <source>
        <strain evidence="2 3">C115</strain>
    </source>
</reference>
<protein>
    <recommendedName>
        <fullName evidence="4">DUF930 domain-containing protein</fullName>
    </recommendedName>
</protein>
<dbReference type="eggNOG" id="ENOG5032WE5">
    <property type="taxonomic scope" value="Bacteria"/>
</dbReference>